<feature type="domain" description="V-SNARE coiled-coil homology" evidence="16">
    <location>
        <begin position="782"/>
        <end position="842"/>
    </location>
</feature>
<dbReference type="InterPro" id="IPR044565">
    <property type="entry name" value="Sec22"/>
</dbReference>
<feature type="region of interest" description="Disordered" evidence="13">
    <location>
        <begin position="209"/>
        <end position="316"/>
    </location>
</feature>
<dbReference type="Pfam" id="PF00957">
    <property type="entry name" value="Synaptobrevin"/>
    <property type="match status" value="1"/>
</dbReference>
<keyword evidence="7" id="KW-0653">Protein transport</keyword>
<comment type="similarity">
    <text evidence="3">Belongs to the synaptobrevin family.</text>
</comment>
<evidence type="ECO:0000256" key="9">
    <source>
        <dbReference type="ARBA" id="ARBA00023034"/>
    </source>
</evidence>
<evidence type="ECO:0000256" key="10">
    <source>
        <dbReference type="ARBA" id="ARBA00023054"/>
    </source>
</evidence>
<evidence type="ECO:0000256" key="1">
    <source>
        <dbReference type="ARBA" id="ARBA00004163"/>
    </source>
</evidence>
<dbReference type="SUPFAM" id="SSF58038">
    <property type="entry name" value="SNARE fusion complex"/>
    <property type="match status" value="1"/>
</dbReference>
<dbReference type="InterPro" id="IPR010908">
    <property type="entry name" value="Longin_dom"/>
</dbReference>
<reference evidence="17" key="1">
    <citation type="submission" date="2022-03" db="EMBL/GenBank/DDBJ databases">
        <title>Draft genome sequence of Aduncisulcus paluster, a free-living microaerophilic Fornicata.</title>
        <authorList>
            <person name="Yuyama I."/>
            <person name="Kume K."/>
            <person name="Tamura T."/>
            <person name="Inagaki Y."/>
            <person name="Hashimoto T."/>
        </authorList>
    </citation>
    <scope>NUCLEOTIDE SEQUENCE</scope>
    <source>
        <strain evidence="17">NY0171</strain>
    </source>
</reference>
<evidence type="ECO:0000256" key="2">
    <source>
        <dbReference type="ARBA" id="ARBA00004394"/>
    </source>
</evidence>
<gene>
    <name evidence="17" type="ORF">ADUPG1_009475</name>
</gene>
<evidence type="ECO:0000313" key="18">
    <source>
        <dbReference type="Proteomes" id="UP001057375"/>
    </source>
</evidence>
<evidence type="ECO:0000256" key="5">
    <source>
        <dbReference type="ARBA" id="ARBA00022692"/>
    </source>
</evidence>
<evidence type="ECO:0000256" key="3">
    <source>
        <dbReference type="ARBA" id="ARBA00008025"/>
    </source>
</evidence>
<accession>A0ABQ5KYI3</accession>
<keyword evidence="4" id="KW-0813">Transport</keyword>
<name>A0ABQ5KYI3_9EUKA</name>
<feature type="compositionally biased region" description="Low complexity" evidence="13">
    <location>
        <begin position="226"/>
        <end position="236"/>
    </location>
</feature>
<evidence type="ECO:0000256" key="11">
    <source>
        <dbReference type="ARBA" id="ARBA00023136"/>
    </source>
</evidence>
<dbReference type="PANTHER" id="PTHR45837">
    <property type="entry name" value="VESICLE-TRAFFICKING PROTEIN SEC22B"/>
    <property type="match status" value="1"/>
</dbReference>
<dbReference type="PROSITE" id="PS50892">
    <property type="entry name" value="V_SNARE"/>
    <property type="match status" value="1"/>
</dbReference>
<feature type="compositionally biased region" description="Low complexity" evidence="13">
    <location>
        <begin position="300"/>
        <end position="313"/>
    </location>
</feature>
<dbReference type="Proteomes" id="UP001057375">
    <property type="component" value="Unassembled WGS sequence"/>
</dbReference>
<feature type="domain" description="Longin" evidence="15">
    <location>
        <begin position="645"/>
        <end position="748"/>
    </location>
</feature>
<organism evidence="17 18">
    <name type="scientific">Aduncisulcus paluster</name>
    <dbReference type="NCBI Taxonomy" id="2918883"/>
    <lineage>
        <taxon>Eukaryota</taxon>
        <taxon>Metamonada</taxon>
        <taxon>Carpediemonas-like organisms</taxon>
        <taxon>Aduncisulcus</taxon>
    </lineage>
</organism>
<keyword evidence="5 14" id="KW-0812">Transmembrane</keyword>
<evidence type="ECO:0000259" key="15">
    <source>
        <dbReference type="PROSITE" id="PS50859"/>
    </source>
</evidence>
<sequence>MSLKERQLSALNITYSYHSSYETCKSVVNHILDEVEREIYVKHIDTDESIIEYSTKSFINSILDEIEHEESTFKEPKKEVDTATEIPPIPHIDIFAPKFIPQGTKEIKQLDRFDRAMTYETVPRNYDIAGPMPTGSSPGVISKPKDNVFGVGHTLTLKRKPRKPGSKSLGSSLTKDISDRRVSFAGPRPSSMVSTIDREGEVRQRVMSVIREKEGRQRRNAHQKLSKSASTSSSNHSSHERRRSDKVKVKGLSKQKVPVSVDFSTAPSKDSESTKGKEGLDKPDGLRHINKPKIPKHTTSSASSSPKSSSSSSNPLGATVKSFADIPLTEDTVHPAVGVSVVTSRGVLKGGPTKLTNRSLPSSGSASMAQSSIPGSQFINPKSMTMSQYLTMSSTSSDQFGGISGEEEEGRMIPGIGIVPLKHLKGKSEKEIEKKKAEEQEAEENKRKEEKEKERKMQKTREERLRREEESMRTFREFGTESLGRNKPHLPPHLSGTKAIHPGRSTMKQTNPRQPIPAIAERRKQKKPHIPFKKEIEKKKAEEQEAEEKKRKEEKEKERKMQKTREERLRREEESMRTFREFGTESLGRNKPHLPPHLSGTKAIHPGRSTMKQTNPRQPIPAIAERRKQKKPHIPFSELSRSQKLVSTTVTGDKTKEMGKMREVNRMARKRMGDESRGSLKRYVNEVRTLISEAPWAEHNKGSIRSQKYKFNYTVNNGFLFLTMTEISVADAIGLSFVEQISSEFHKSKFARIHYTRQLESAGFASVIESQQTKFDQSDTTKLRKIETELSSVHDIMVQNIKDVMGRGERLDSLEKMSADLMVHASGYAKSAQDLLHTPFWQQFGPSVVVGAIVIICLIIRFVIF</sequence>
<evidence type="ECO:0000256" key="7">
    <source>
        <dbReference type="ARBA" id="ARBA00022927"/>
    </source>
</evidence>
<feature type="region of interest" description="Disordered" evidence="13">
    <location>
        <begin position="429"/>
        <end position="616"/>
    </location>
</feature>
<feature type="region of interest" description="Disordered" evidence="13">
    <location>
        <begin position="154"/>
        <end position="174"/>
    </location>
</feature>
<feature type="region of interest" description="Disordered" evidence="13">
    <location>
        <begin position="347"/>
        <end position="380"/>
    </location>
</feature>
<feature type="compositionally biased region" description="Low complexity" evidence="13">
    <location>
        <begin position="359"/>
        <end position="372"/>
    </location>
</feature>
<evidence type="ECO:0000256" key="14">
    <source>
        <dbReference type="SAM" id="Phobius"/>
    </source>
</evidence>
<protein>
    <submittedName>
        <fullName evidence="17">Multi-domain containing protein</fullName>
    </submittedName>
</protein>
<evidence type="ECO:0000256" key="4">
    <source>
        <dbReference type="ARBA" id="ARBA00022448"/>
    </source>
</evidence>
<feature type="compositionally biased region" description="Basic residues" evidence="13">
    <location>
        <begin position="156"/>
        <end position="165"/>
    </location>
</feature>
<dbReference type="Gene3D" id="3.30.450.50">
    <property type="entry name" value="Longin domain"/>
    <property type="match status" value="1"/>
</dbReference>
<evidence type="ECO:0000256" key="8">
    <source>
        <dbReference type="ARBA" id="ARBA00022989"/>
    </source>
</evidence>
<comment type="subcellular location">
    <subcellularLocation>
        <location evidence="1">Endoplasmic reticulum membrane</location>
        <topology evidence="1">Single-pass type IV membrane protein</topology>
    </subcellularLocation>
    <subcellularLocation>
        <location evidence="2">Golgi apparatus membrane</location>
    </subcellularLocation>
</comment>
<dbReference type="Pfam" id="PF13774">
    <property type="entry name" value="Longin"/>
    <property type="match status" value="1"/>
</dbReference>
<evidence type="ECO:0000256" key="6">
    <source>
        <dbReference type="ARBA" id="ARBA00022824"/>
    </source>
</evidence>
<keyword evidence="8 14" id="KW-1133">Transmembrane helix</keyword>
<evidence type="ECO:0000256" key="13">
    <source>
        <dbReference type="SAM" id="MobiDB-lite"/>
    </source>
</evidence>
<keyword evidence="18" id="KW-1185">Reference proteome</keyword>
<keyword evidence="10 12" id="KW-0175">Coiled coil</keyword>
<dbReference type="SUPFAM" id="SSF64356">
    <property type="entry name" value="SNARE-like"/>
    <property type="match status" value="1"/>
</dbReference>
<dbReference type="InterPro" id="IPR042855">
    <property type="entry name" value="V_SNARE_CC"/>
</dbReference>
<feature type="transmembrane region" description="Helical" evidence="14">
    <location>
        <begin position="844"/>
        <end position="864"/>
    </location>
</feature>
<dbReference type="InterPro" id="IPR011012">
    <property type="entry name" value="Longin-like_dom_sf"/>
</dbReference>
<feature type="compositionally biased region" description="Basic and acidic residues" evidence="13">
    <location>
        <begin position="429"/>
        <end position="479"/>
    </location>
</feature>
<evidence type="ECO:0000256" key="12">
    <source>
        <dbReference type="PROSITE-ProRule" id="PRU00290"/>
    </source>
</evidence>
<dbReference type="PROSITE" id="PS50859">
    <property type="entry name" value="LONGIN"/>
    <property type="match status" value="1"/>
</dbReference>
<feature type="region of interest" description="Disordered" evidence="13">
    <location>
        <begin position="180"/>
        <end position="199"/>
    </location>
</feature>
<keyword evidence="6" id="KW-0256">Endoplasmic reticulum</keyword>
<evidence type="ECO:0000259" key="16">
    <source>
        <dbReference type="PROSITE" id="PS50892"/>
    </source>
</evidence>
<feature type="compositionally biased region" description="Basic and acidic residues" evidence="13">
    <location>
        <begin position="269"/>
        <end position="287"/>
    </location>
</feature>
<evidence type="ECO:0000313" key="17">
    <source>
        <dbReference type="EMBL" id="GKT36524.1"/>
    </source>
</evidence>
<feature type="compositionally biased region" description="Basic and acidic residues" evidence="13">
    <location>
        <begin position="532"/>
        <end position="583"/>
    </location>
</feature>
<keyword evidence="9" id="KW-0333">Golgi apparatus</keyword>
<proteinExistence type="inferred from homology"/>
<dbReference type="EMBL" id="BQXS01011246">
    <property type="protein sequence ID" value="GKT36524.1"/>
    <property type="molecule type" value="Genomic_DNA"/>
</dbReference>
<keyword evidence="11 14" id="KW-0472">Membrane</keyword>
<comment type="caution">
    <text evidence="17">The sequence shown here is derived from an EMBL/GenBank/DDBJ whole genome shotgun (WGS) entry which is preliminary data.</text>
</comment>
<dbReference type="Gene3D" id="1.20.5.110">
    <property type="match status" value="1"/>
</dbReference>